<keyword evidence="12" id="KW-1185">Reference proteome</keyword>
<evidence type="ECO:0000313" key="11">
    <source>
        <dbReference type="EMBL" id="KKA25647.1"/>
    </source>
</evidence>
<accession>A0A0F4Z572</accession>
<evidence type="ECO:0000256" key="7">
    <source>
        <dbReference type="ARBA" id="ARBA00023125"/>
    </source>
</evidence>
<dbReference type="GO" id="GO:0032210">
    <property type="term" value="P:regulation of telomere maintenance via telomerase"/>
    <property type="evidence" value="ECO:0007669"/>
    <property type="project" value="TreeGrafter"/>
</dbReference>
<feature type="region of interest" description="Disordered" evidence="9">
    <location>
        <begin position="230"/>
        <end position="251"/>
    </location>
</feature>
<dbReference type="GO" id="GO:0098505">
    <property type="term" value="F:G-rich strand telomeric DNA binding"/>
    <property type="evidence" value="ECO:0007669"/>
    <property type="project" value="TreeGrafter"/>
</dbReference>
<dbReference type="InterPro" id="IPR012340">
    <property type="entry name" value="NA-bd_OB-fold"/>
</dbReference>
<dbReference type="RefSeq" id="XP_013332259.1">
    <property type="nucleotide sequence ID" value="XM_013476805.1"/>
</dbReference>
<keyword evidence="8" id="KW-0539">Nucleus</keyword>
<dbReference type="InterPro" id="IPR032042">
    <property type="entry name" value="POT1PC"/>
</dbReference>
<comment type="caution">
    <text evidence="11">The sequence shown here is derived from an EMBL/GenBank/DDBJ whole genome shotgun (WGS) entry which is preliminary data.</text>
</comment>
<dbReference type="PANTHER" id="PTHR14513:SF0">
    <property type="entry name" value="PROTECTION OF TELOMERES PROTEIN 1"/>
    <property type="match status" value="1"/>
</dbReference>
<dbReference type="EMBL" id="LASV01000015">
    <property type="protein sequence ID" value="KKA25647.1"/>
    <property type="molecule type" value="Genomic_DNA"/>
</dbReference>
<name>A0A0F4Z572_RASE3</name>
<dbReference type="InterPro" id="IPR011564">
    <property type="entry name" value="Telomer_end-bd_POT1/Cdc13"/>
</dbReference>
<dbReference type="Gene3D" id="2.40.50.140">
    <property type="entry name" value="Nucleic acid-binding proteins"/>
    <property type="match status" value="2"/>
</dbReference>
<feature type="compositionally biased region" description="Basic and acidic residues" evidence="9">
    <location>
        <begin position="347"/>
        <end position="359"/>
    </location>
</feature>
<keyword evidence="6" id="KW-0779">Telomere</keyword>
<evidence type="ECO:0000256" key="9">
    <source>
        <dbReference type="SAM" id="MobiDB-lite"/>
    </source>
</evidence>
<dbReference type="Proteomes" id="UP000053958">
    <property type="component" value="Unassembled WGS sequence"/>
</dbReference>
<sequence>MPPLPPKFVDVNRARSTQGYVSVIGVVVDSLAKIKTGGSSFVATFTIKDSDFEAPAWTGLKIKYFNDNEDLIPDLRLGDVILLRNIRIRLHHGVLLGVASQWDAVPWAIFRQSVESRPSVSLICSPKSAEPTPHEQAYAKSLLNPLVQASSEKQPHQETPDKQPTVTPDVSRKEASNVKKRDSFTLIKDLSVGAYVDLVAEVVKTFREPDKFILYVTDYTTNKALFEYAKPDEEEEEEEEGRPGDEYGYRPRPKRRWKGPFGRMTLQVTLFPPHSYFAEENVKEQDYVYLRKVHIKEPRTGSGVIDGRIHGDRLFPDKIYVSVIEENDDNPRVKELKRRKLEYWKRNRLNKAQDQDSKNAKKRKKEQQQQQQQKKQPVREEGQTEITTTINAKKYEPNKNIQAWNPSIPTRSVTDILTNETHNNSLPGGIQYRLPFQNLCYRATVRVVDFFPPKLEDFAVPYNPEYAVLSDCDSDGLGDSDDDDESVVNGNASQRRRRSRRSWEWRFCLLVEDAKPAPPGQPRDRMKLFVSGNDAVHLLKIDAVDLRRYPDKLAELREKLFILWGDLEERKNASPDGRIDLNATPSSKPFTCCVKEYGVRCGCDVSRDERDEDAMTDDEDGGHKSGCLGWERRFALHGTTIM</sequence>
<gene>
    <name evidence="11" type="ORF">T310_0287</name>
</gene>
<dbReference type="PANTHER" id="PTHR14513">
    <property type="entry name" value="PROTECTION OF TELOMERES 1"/>
    <property type="match status" value="1"/>
</dbReference>
<dbReference type="AlphaFoldDB" id="A0A0F4Z572"/>
<dbReference type="SUPFAM" id="SSF50249">
    <property type="entry name" value="Nucleic acid-binding proteins"/>
    <property type="match status" value="2"/>
</dbReference>
<dbReference type="FunFam" id="2.40.50.140:FF:000303">
    <property type="entry name" value="Protection of telomeres protein 1"/>
    <property type="match status" value="1"/>
</dbReference>
<evidence type="ECO:0000256" key="2">
    <source>
        <dbReference type="ARBA" id="ARBA00004574"/>
    </source>
</evidence>
<comment type="similarity">
    <text evidence="3">Belongs to the telombin family.</text>
</comment>
<comment type="subcellular location">
    <subcellularLocation>
        <location evidence="2">Chromosome</location>
        <location evidence="2">Telomere</location>
    </subcellularLocation>
    <subcellularLocation>
        <location evidence="1">Nucleus</location>
    </subcellularLocation>
</comment>
<evidence type="ECO:0000256" key="8">
    <source>
        <dbReference type="ARBA" id="ARBA00023242"/>
    </source>
</evidence>
<dbReference type="GO" id="GO:0000783">
    <property type="term" value="C:nuclear telomere cap complex"/>
    <property type="evidence" value="ECO:0007669"/>
    <property type="project" value="TreeGrafter"/>
</dbReference>
<evidence type="ECO:0000313" key="12">
    <source>
        <dbReference type="Proteomes" id="UP000053958"/>
    </source>
</evidence>
<dbReference type="GO" id="GO:0010521">
    <property type="term" value="F:telomerase inhibitor activity"/>
    <property type="evidence" value="ECO:0007669"/>
    <property type="project" value="TreeGrafter"/>
</dbReference>
<protein>
    <recommendedName>
        <fullName evidence="4">Protection of telomeres protein 1</fullName>
    </recommendedName>
</protein>
<evidence type="ECO:0000256" key="3">
    <source>
        <dbReference type="ARBA" id="ARBA00008442"/>
    </source>
</evidence>
<keyword evidence="7" id="KW-0238">DNA-binding</keyword>
<feature type="compositionally biased region" description="Acidic residues" evidence="9">
    <location>
        <begin position="472"/>
        <end position="486"/>
    </location>
</feature>
<dbReference type="OrthoDB" id="2186770at2759"/>
<dbReference type="Pfam" id="PF02765">
    <property type="entry name" value="POT1"/>
    <property type="match status" value="1"/>
</dbReference>
<dbReference type="InterPro" id="IPR028389">
    <property type="entry name" value="POT1"/>
</dbReference>
<keyword evidence="5" id="KW-0158">Chromosome</keyword>
<feature type="region of interest" description="Disordered" evidence="9">
    <location>
        <begin position="347"/>
        <end position="384"/>
    </location>
</feature>
<evidence type="ECO:0000256" key="5">
    <source>
        <dbReference type="ARBA" id="ARBA00022454"/>
    </source>
</evidence>
<feature type="domain" description="Telomeric single stranded DNA binding POT1/Cdc13" evidence="10">
    <location>
        <begin position="8"/>
        <end position="150"/>
    </location>
</feature>
<feature type="region of interest" description="Disordered" evidence="9">
    <location>
        <begin position="471"/>
        <end position="493"/>
    </location>
</feature>
<evidence type="ECO:0000256" key="1">
    <source>
        <dbReference type="ARBA" id="ARBA00004123"/>
    </source>
</evidence>
<dbReference type="CDD" id="cd04497">
    <property type="entry name" value="hPOT1_OB1_like"/>
    <property type="match status" value="1"/>
</dbReference>
<dbReference type="SMART" id="SM00976">
    <property type="entry name" value="Telo_bind"/>
    <property type="match status" value="1"/>
</dbReference>
<dbReference type="STRING" id="1408163.A0A0F4Z572"/>
<dbReference type="GeneID" id="25312342"/>
<dbReference type="GO" id="GO:0016233">
    <property type="term" value="P:telomere capping"/>
    <property type="evidence" value="ECO:0007669"/>
    <property type="project" value="TreeGrafter"/>
</dbReference>
<feature type="region of interest" description="Disordered" evidence="9">
    <location>
        <begin position="149"/>
        <end position="175"/>
    </location>
</feature>
<organism evidence="11 12">
    <name type="scientific">Rasamsonia emersonii (strain ATCC 16479 / CBS 393.64 / IMI 116815)</name>
    <dbReference type="NCBI Taxonomy" id="1408163"/>
    <lineage>
        <taxon>Eukaryota</taxon>
        <taxon>Fungi</taxon>
        <taxon>Dikarya</taxon>
        <taxon>Ascomycota</taxon>
        <taxon>Pezizomycotina</taxon>
        <taxon>Eurotiomycetes</taxon>
        <taxon>Eurotiomycetidae</taxon>
        <taxon>Eurotiales</taxon>
        <taxon>Trichocomaceae</taxon>
        <taxon>Rasamsonia</taxon>
    </lineage>
</organism>
<reference evidence="11 12" key="1">
    <citation type="submission" date="2015-04" db="EMBL/GenBank/DDBJ databases">
        <authorList>
            <person name="Heijne W.H."/>
            <person name="Fedorova N.D."/>
            <person name="Nierman W.C."/>
            <person name="Vollebregt A.W."/>
            <person name="Zhao Z."/>
            <person name="Wu L."/>
            <person name="Kumar M."/>
            <person name="Stam H."/>
            <person name="van den Berg M.A."/>
            <person name="Pel H.J."/>
        </authorList>
    </citation>
    <scope>NUCLEOTIDE SEQUENCE [LARGE SCALE GENOMIC DNA]</scope>
    <source>
        <strain evidence="11 12">CBS 393.64</strain>
    </source>
</reference>
<evidence type="ECO:0000256" key="6">
    <source>
        <dbReference type="ARBA" id="ARBA00022895"/>
    </source>
</evidence>
<proteinExistence type="inferred from homology"/>
<dbReference type="Pfam" id="PF16686">
    <property type="entry name" value="POT1PC"/>
    <property type="match status" value="1"/>
</dbReference>
<evidence type="ECO:0000256" key="4">
    <source>
        <dbReference type="ARBA" id="ARBA00015253"/>
    </source>
</evidence>
<evidence type="ECO:0000259" key="10">
    <source>
        <dbReference type="SMART" id="SM00976"/>
    </source>
</evidence>